<feature type="domain" description="HTH luxR-type" evidence="1">
    <location>
        <begin position="751"/>
        <end position="816"/>
    </location>
</feature>
<organism evidence="2 3">
    <name type="scientific">Nonomuraea purpurea</name>
    <dbReference type="NCBI Taxonomy" id="1849276"/>
    <lineage>
        <taxon>Bacteria</taxon>
        <taxon>Bacillati</taxon>
        <taxon>Actinomycetota</taxon>
        <taxon>Actinomycetes</taxon>
        <taxon>Streptosporangiales</taxon>
        <taxon>Streptosporangiaceae</taxon>
        <taxon>Nonomuraea</taxon>
    </lineage>
</organism>
<dbReference type="SUPFAM" id="SSF48452">
    <property type="entry name" value="TPR-like"/>
    <property type="match status" value="1"/>
</dbReference>
<evidence type="ECO:0000313" key="2">
    <source>
        <dbReference type="EMBL" id="MFC4007949.1"/>
    </source>
</evidence>
<protein>
    <submittedName>
        <fullName evidence="2">ATP-binding protein</fullName>
    </submittedName>
</protein>
<evidence type="ECO:0000259" key="1">
    <source>
        <dbReference type="PROSITE" id="PS50043"/>
    </source>
</evidence>
<dbReference type="Gene3D" id="3.40.50.300">
    <property type="entry name" value="P-loop containing nucleotide triphosphate hydrolases"/>
    <property type="match status" value="1"/>
</dbReference>
<name>A0ABV8G6Z4_9ACTN</name>
<reference evidence="3" key="1">
    <citation type="journal article" date="2019" name="Int. J. Syst. Evol. Microbiol.">
        <title>The Global Catalogue of Microorganisms (GCM) 10K type strain sequencing project: providing services to taxonomists for standard genome sequencing and annotation.</title>
        <authorList>
            <consortium name="The Broad Institute Genomics Platform"/>
            <consortium name="The Broad Institute Genome Sequencing Center for Infectious Disease"/>
            <person name="Wu L."/>
            <person name="Ma J."/>
        </authorList>
    </citation>
    <scope>NUCLEOTIDE SEQUENCE [LARGE SCALE GENOMIC DNA]</scope>
    <source>
        <strain evidence="3">TBRC 1276</strain>
    </source>
</reference>
<keyword evidence="3" id="KW-1185">Reference proteome</keyword>
<dbReference type="InterPro" id="IPR011990">
    <property type="entry name" value="TPR-like_helical_dom_sf"/>
</dbReference>
<dbReference type="SUPFAM" id="SSF52540">
    <property type="entry name" value="P-loop containing nucleoside triphosphate hydrolases"/>
    <property type="match status" value="1"/>
</dbReference>
<dbReference type="Gene3D" id="1.10.10.10">
    <property type="entry name" value="Winged helix-like DNA-binding domain superfamily/Winged helix DNA-binding domain"/>
    <property type="match status" value="1"/>
</dbReference>
<accession>A0ABV8G6Z4</accession>
<proteinExistence type="predicted"/>
<dbReference type="Proteomes" id="UP001595851">
    <property type="component" value="Unassembled WGS sequence"/>
</dbReference>
<dbReference type="RefSeq" id="WP_379528040.1">
    <property type="nucleotide sequence ID" value="NZ_JBHSBI010000005.1"/>
</dbReference>
<dbReference type="InterPro" id="IPR000792">
    <property type="entry name" value="Tscrpt_reg_LuxR_C"/>
</dbReference>
<dbReference type="SMART" id="SM00421">
    <property type="entry name" value="HTH_LUXR"/>
    <property type="match status" value="1"/>
</dbReference>
<dbReference type="CDD" id="cd06170">
    <property type="entry name" value="LuxR_C_like"/>
    <property type="match status" value="1"/>
</dbReference>
<comment type="caution">
    <text evidence="2">The sequence shown here is derived from an EMBL/GenBank/DDBJ whole genome shotgun (WGS) entry which is preliminary data.</text>
</comment>
<dbReference type="GO" id="GO:0005524">
    <property type="term" value="F:ATP binding"/>
    <property type="evidence" value="ECO:0007669"/>
    <property type="project" value="UniProtKB-KW"/>
</dbReference>
<sequence length="822" mass="87598">MTAYVPHNLPAEPDGFVGRERDVAELCALVGHVRVITLSGVGGVGKTRLSLRVAAKVAPLFADGVWLVELARVTGPAMLVNELAAVLGVREEIPGRLLDGLRVRLRASRALLVLDGCEHLVESCAELVSGLLDGCPWLRFLITSREPLRIPGELIWRVPPLELPGEHRPDAESVRLFLERALAAGARGVRDDIAEVERLCRVLDGLPLALELAAAHAGVLSPGRIADRVALAATGHLAVPARQRPLLAAVEWSHDLLLPKERVLLRRLSVFAGLFDLGLAERVCADGGILRRRELAGLLGGLVAKSLVSHHDAEGRYRLLETIRRYAADRLAEAGEAVSLRARHLRVICEEMELCHAAGSLERRMPWPARFAHLTRGRGLLDDCRIAIEWAVESCEPVLGLRLARAALAVGGDLGESVGRHERLLSLDLSAVPADMVAVAKAGLAYGLEQGDELGRAEKLIVEGVEGQRGHPYTPWLGFTYGVALTVFLRTGQSERALHCLEELEAAAGAHDDLFNLVTVRIAQLDLALSQGLPRQARRRGEQALALAGESGHHWSLARALTRLGVAAEADGDLEAAMSHHAAALPLLEEMDDRVEQARCHARLGRVAAGLGDHVAARRHVAASLELSRRAGRSRGIVRALVTLSAVARAEGDLAGAVLAASAAEALRASIGRFGPPGRLQELLTLARAELGEDRLALLWARGAEEPPEEVAGRVLGGEAESAPLPVPSRLGGEPAVLRRRGGGQASAALPVLRYSGLTHREREIAGLVGRGLSNRAIALELAISPAAVTGHVAGIMEKLGLHSRAGIAVWAAEHGMDAGRT</sequence>
<dbReference type="InterPro" id="IPR036388">
    <property type="entry name" value="WH-like_DNA-bd_sf"/>
</dbReference>
<dbReference type="PRINTS" id="PR00038">
    <property type="entry name" value="HTHLUXR"/>
</dbReference>
<dbReference type="PANTHER" id="PTHR47691:SF3">
    <property type="entry name" value="HTH-TYPE TRANSCRIPTIONAL REGULATOR RV0890C-RELATED"/>
    <property type="match status" value="1"/>
</dbReference>
<dbReference type="PANTHER" id="PTHR47691">
    <property type="entry name" value="REGULATOR-RELATED"/>
    <property type="match status" value="1"/>
</dbReference>
<dbReference type="InterPro" id="IPR016032">
    <property type="entry name" value="Sig_transdc_resp-reg_C-effctor"/>
</dbReference>
<gene>
    <name evidence="2" type="ORF">ACFOY2_12000</name>
</gene>
<dbReference type="Gene3D" id="1.25.40.10">
    <property type="entry name" value="Tetratricopeptide repeat domain"/>
    <property type="match status" value="1"/>
</dbReference>
<keyword evidence="2" id="KW-0547">Nucleotide-binding</keyword>
<dbReference type="Pfam" id="PF00196">
    <property type="entry name" value="GerE"/>
    <property type="match status" value="1"/>
</dbReference>
<dbReference type="Pfam" id="PF25872">
    <property type="entry name" value="HTH_77"/>
    <property type="match status" value="1"/>
</dbReference>
<dbReference type="InterPro" id="IPR027417">
    <property type="entry name" value="P-loop_NTPase"/>
</dbReference>
<evidence type="ECO:0000313" key="3">
    <source>
        <dbReference type="Proteomes" id="UP001595851"/>
    </source>
</evidence>
<dbReference type="EMBL" id="JBHSBI010000005">
    <property type="protein sequence ID" value="MFC4007949.1"/>
    <property type="molecule type" value="Genomic_DNA"/>
</dbReference>
<dbReference type="InterPro" id="IPR058852">
    <property type="entry name" value="HTH_77"/>
</dbReference>
<keyword evidence="2" id="KW-0067">ATP-binding</keyword>
<dbReference type="SUPFAM" id="SSF46894">
    <property type="entry name" value="C-terminal effector domain of the bipartite response regulators"/>
    <property type="match status" value="1"/>
</dbReference>
<dbReference type="PROSITE" id="PS50043">
    <property type="entry name" value="HTH_LUXR_2"/>
    <property type="match status" value="1"/>
</dbReference>
<dbReference type="PRINTS" id="PR00364">
    <property type="entry name" value="DISEASERSIST"/>
</dbReference>